<evidence type="ECO:0000313" key="2">
    <source>
        <dbReference type="EMBL" id="JAH64780.1"/>
    </source>
</evidence>
<reference evidence="2" key="2">
    <citation type="journal article" date="2015" name="Fish Shellfish Immunol.">
        <title>Early steps in the European eel (Anguilla anguilla)-Vibrio vulnificus interaction in the gills: Role of the RtxA13 toxin.</title>
        <authorList>
            <person name="Callol A."/>
            <person name="Pajuelo D."/>
            <person name="Ebbesson L."/>
            <person name="Teles M."/>
            <person name="MacKenzie S."/>
            <person name="Amaro C."/>
        </authorList>
    </citation>
    <scope>NUCLEOTIDE SEQUENCE</scope>
</reference>
<dbReference type="AlphaFoldDB" id="A0A0E9UHR6"/>
<feature type="compositionally biased region" description="Polar residues" evidence="1">
    <location>
        <begin position="35"/>
        <end position="47"/>
    </location>
</feature>
<dbReference type="EMBL" id="GBXM01043797">
    <property type="protein sequence ID" value="JAH64780.1"/>
    <property type="molecule type" value="Transcribed_RNA"/>
</dbReference>
<sequence>MLSLTTHGCTAKFMAFAYCIRLSLFLSRQGEKTRSSFSRNPRHSLQLSDHHCVD</sequence>
<accession>A0A0E9UHR6</accession>
<evidence type="ECO:0000256" key="1">
    <source>
        <dbReference type="SAM" id="MobiDB-lite"/>
    </source>
</evidence>
<proteinExistence type="predicted"/>
<reference evidence="2" key="1">
    <citation type="submission" date="2014-11" db="EMBL/GenBank/DDBJ databases">
        <authorList>
            <person name="Amaro Gonzalez C."/>
        </authorList>
    </citation>
    <scope>NUCLEOTIDE SEQUENCE</scope>
</reference>
<feature type="region of interest" description="Disordered" evidence="1">
    <location>
        <begin position="33"/>
        <end position="54"/>
    </location>
</feature>
<organism evidence="2">
    <name type="scientific">Anguilla anguilla</name>
    <name type="common">European freshwater eel</name>
    <name type="synonym">Muraena anguilla</name>
    <dbReference type="NCBI Taxonomy" id="7936"/>
    <lineage>
        <taxon>Eukaryota</taxon>
        <taxon>Metazoa</taxon>
        <taxon>Chordata</taxon>
        <taxon>Craniata</taxon>
        <taxon>Vertebrata</taxon>
        <taxon>Euteleostomi</taxon>
        <taxon>Actinopterygii</taxon>
        <taxon>Neopterygii</taxon>
        <taxon>Teleostei</taxon>
        <taxon>Anguilliformes</taxon>
        <taxon>Anguillidae</taxon>
        <taxon>Anguilla</taxon>
    </lineage>
</organism>
<name>A0A0E9UHR6_ANGAN</name>
<protein>
    <submittedName>
        <fullName evidence="2">Uncharacterized protein</fullName>
    </submittedName>
</protein>